<keyword evidence="2" id="KW-1185">Reference proteome</keyword>
<name>A0A1H7FFV0_9SPHI</name>
<evidence type="ECO:0000313" key="2">
    <source>
        <dbReference type="Proteomes" id="UP000198916"/>
    </source>
</evidence>
<gene>
    <name evidence="1" type="ORF">SAMN05421740_101337</name>
</gene>
<dbReference type="RefSeq" id="WP_090602257.1">
    <property type="nucleotide sequence ID" value="NZ_FNZR01000001.1"/>
</dbReference>
<protein>
    <submittedName>
        <fullName evidence="1">Uncharacterized protein</fullName>
    </submittedName>
</protein>
<organism evidence="1 2">
    <name type="scientific">Parapedobacter koreensis</name>
    <dbReference type="NCBI Taxonomy" id="332977"/>
    <lineage>
        <taxon>Bacteria</taxon>
        <taxon>Pseudomonadati</taxon>
        <taxon>Bacteroidota</taxon>
        <taxon>Sphingobacteriia</taxon>
        <taxon>Sphingobacteriales</taxon>
        <taxon>Sphingobacteriaceae</taxon>
        <taxon>Parapedobacter</taxon>
    </lineage>
</organism>
<accession>A0A1H7FFV0</accession>
<dbReference type="OrthoDB" id="799645at2"/>
<sequence length="226" mass="26596">MNYSDNKKILKAFYDKRGLSAYFDQDSLYLENAFNEITSIWFDNFQQIDKVNFLMISEAPLWGKKKKYIYNPNTKNSQFFYRNDLGDILNKNILNKENFIKVCNDIGFLILDISPFPLNYKDTKINYAKNKNGSLKLTKKEYRELVQLTIPTFFEQKIKTIAEKKSTNIKTFFRYARVKNTFEDLVSKVLIDNKIVRDQQDIGAIFKKGGGIDKTKLEMIIKQQPL</sequence>
<evidence type="ECO:0000313" key="1">
    <source>
        <dbReference type="EMBL" id="SEK24868.1"/>
    </source>
</evidence>
<dbReference type="STRING" id="332977.SAMN05421740_101337"/>
<dbReference type="EMBL" id="FNZR01000001">
    <property type="protein sequence ID" value="SEK24868.1"/>
    <property type="molecule type" value="Genomic_DNA"/>
</dbReference>
<proteinExistence type="predicted"/>
<dbReference type="Proteomes" id="UP000198916">
    <property type="component" value="Unassembled WGS sequence"/>
</dbReference>
<reference evidence="2" key="1">
    <citation type="submission" date="2016-10" db="EMBL/GenBank/DDBJ databases">
        <authorList>
            <person name="Varghese N."/>
            <person name="Submissions S."/>
        </authorList>
    </citation>
    <scope>NUCLEOTIDE SEQUENCE [LARGE SCALE GENOMIC DNA]</scope>
    <source>
        <strain evidence="2">Jip14</strain>
    </source>
</reference>
<dbReference type="AlphaFoldDB" id="A0A1H7FFV0"/>